<feature type="transmembrane region" description="Helical" evidence="1">
    <location>
        <begin position="48"/>
        <end position="69"/>
    </location>
</feature>
<reference evidence="2 3" key="1">
    <citation type="journal article" date="2017" name="Environ. Microbiol.">
        <title>Genomic and physiological analyses of 'Reinekea forsetii' reveal a versatile opportunistic lifestyle during spring algae blooms.</title>
        <authorList>
            <person name="Avci B."/>
            <person name="Hahnke R.L."/>
            <person name="Chafee M."/>
            <person name="Fischer T."/>
            <person name="Gruber-Vodicka H."/>
            <person name="Tegetmeyer H.E."/>
            <person name="Harder J."/>
            <person name="Fuchs B.M."/>
            <person name="Amann R.I."/>
            <person name="Teeling H."/>
        </authorList>
    </citation>
    <scope>NUCLEOTIDE SEQUENCE [LARGE SCALE GENOMIC DNA]</scope>
    <source>
        <strain evidence="2 3">Hel1_31_D35</strain>
    </source>
</reference>
<feature type="transmembrane region" description="Helical" evidence="1">
    <location>
        <begin position="120"/>
        <end position="139"/>
    </location>
</feature>
<dbReference type="Proteomes" id="UP000229757">
    <property type="component" value="Chromosome"/>
</dbReference>
<keyword evidence="1" id="KW-0472">Membrane</keyword>
<accession>A0A2K8KRY1</accession>
<keyword evidence="1" id="KW-1133">Transmembrane helix</keyword>
<sequence>MISIVITLHLVAMALALGGRLIFAALLQHSMAGSVTGKLEQLQAPLTIVKLADWGLLMALLSGLLLFFLQNLSVSVSPWSFKLKVVLAALLIIAIGAFHIAQMRVVNHYDVQMLPVLKRLNIITVALLSGMVFFATFAIN</sequence>
<proteinExistence type="predicted"/>
<gene>
    <name evidence="2" type="ORF">REIFOR_02365</name>
</gene>
<feature type="transmembrane region" description="Helical" evidence="1">
    <location>
        <begin position="81"/>
        <end position="100"/>
    </location>
</feature>
<dbReference type="OrthoDB" id="9924516at2"/>
<organism evidence="2 3">
    <name type="scientific">Reinekea forsetii</name>
    <dbReference type="NCBI Taxonomy" id="1336806"/>
    <lineage>
        <taxon>Bacteria</taxon>
        <taxon>Pseudomonadati</taxon>
        <taxon>Pseudomonadota</taxon>
        <taxon>Gammaproteobacteria</taxon>
        <taxon>Oceanospirillales</taxon>
        <taxon>Saccharospirillaceae</taxon>
        <taxon>Reinekea</taxon>
    </lineage>
</organism>
<name>A0A2K8KRY1_9GAMM</name>
<evidence type="ECO:0000313" key="3">
    <source>
        <dbReference type="Proteomes" id="UP000229757"/>
    </source>
</evidence>
<dbReference type="RefSeq" id="WP_100257751.1">
    <property type="nucleotide sequence ID" value="NZ_CP011797.1"/>
</dbReference>
<dbReference type="EMBL" id="CP011797">
    <property type="protein sequence ID" value="ATX77495.1"/>
    <property type="molecule type" value="Genomic_DNA"/>
</dbReference>
<evidence type="ECO:0000256" key="1">
    <source>
        <dbReference type="SAM" id="Phobius"/>
    </source>
</evidence>
<keyword evidence="1" id="KW-0812">Transmembrane</keyword>
<protein>
    <recommendedName>
        <fullName evidence="4">Copper resistance protein D</fullName>
    </recommendedName>
</protein>
<evidence type="ECO:0000313" key="2">
    <source>
        <dbReference type="EMBL" id="ATX77495.1"/>
    </source>
</evidence>
<dbReference type="AlphaFoldDB" id="A0A2K8KRY1"/>
<evidence type="ECO:0008006" key="4">
    <source>
        <dbReference type="Google" id="ProtNLM"/>
    </source>
</evidence>
<keyword evidence="3" id="KW-1185">Reference proteome</keyword>
<dbReference type="KEGG" id="rfo:REIFOR_02365"/>